<accession>A0A5A7PHR1</accession>
<gene>
    <name evidence="2" type="ORF">STAS_08255</name>
</gene>
<evidence type="ECO:0000313" key="2">
    <source>
        <dbReference type="EMBL" id="GER32191.1"/>
    </source>
</evidence>
<dbReference type="EMBL" id="BKCP01004561">
    <property type="protein sequence ID" value="GER32191.1"/>
    <property type="molecule type" value="Genomic_DNA"/>
</dbReference>
<comment type="caution">
    <text evidence="2">The sequence shown here is derived from an EMBL/GenBank/DDBJ whole genome shotgun (WGS) entry which is preliminary data.</text>
</comment>
<keyword evidence="3" id="KW-1185">Reference proteome</keyword>
<dbReference type="AlphaFoldDB" id="A0A5A7PHR1"/>
<feature type="region of interest" description="Disordered" evidence="1">
    <location>
        <begin position="1"/>
        <end position="84"/>
    </location>
</feature>
<dbReference type="Proteomes" id="UP000325081">
    <property type="component" value="Unassembled WGS sequence"/>
</dbReference>
<reference evidence="3" key="1">
    <citation type="journal article" date="2019" name="Curr. Biol.">
        <title>Genome Sequence of Striga asiatica Provides Insight into the Evolution of Plant Parasitism.</title>
        <authorList>
            <person name="Yoshida S."/>
            <person name="Kim S."/>
            <person name="Wafula E.K."/>
            <person name="Tanskanen J."/>
            <person name="Kim Y.M."/>
            <person name="Honaas L."/>
            <person name="Yang Z."/>
            <person name="Spallek T."/>
            <person name="Conn C.E."/>
            <person name="Ichihashi Y."/>
            <person name="Cheong K."/>
            <person name="Cui S."/>
            <person name="Der J.P."/>
            <person name="Gundlach H."/>
            <person name="Jiao Y."/>
            <person name="Hori C."/>
            <person name="Ishida J.K."/>
            <person name="Kasahara H."/>
            <person name="Kiba T."/>
            <person name="Kim M.S."/>
            <person name="Koo N."/>
            <person name="Laohavisit A."/>
            <person name="Lee Y.H."/>
            <person name="Lumba S."/>
            <person name="McCourt P."/>
            <person name="Mortimer J.C."/>
            <person name="Mutuku J.M."/>
            <person name="Nomura T."/>
            <person name="Sasaki-Sekimoto Y."/>
            <person name="Seto Y."/>
            <person name="Wang Y."/>
            <person name="Wakatake T."/>
            <person name="Sakakibara H."/>
            <person name="Demura T."/>
            <person name="Yamaguchi S."/>
            <person name="Yoneyama K."/>
            <person name="Manabe R.I."/>
            <person name="Nelson D.C."/>
            <person name="Schulman A.H."/>
            <person name="Timko M.P."/>
            <person name="dePamphilis C.W."/>
            <person name="Choi D."/>
            <person name="Shirasu K."/>
        </authorList>
    </citation>
    <scope>NUCLEOTIDE SEQUENCE [LARGE SCALE GENOMIC DNA]</scope>
    <source>
        <strain evidence="3">cv. UVA1</strain>
    </source>
</reference>
<name>A0A5A7PHR1_STRAF</name>
<protein>
    <submittedName>
        <fullName evidence="2">Uncharacterized protein</fullName>
    </submittedName>
</protein>
<organism evidence="2 3">
    <name type="scientific">Striga asiatica</name>
    <name type="common">Asiatic witchweed</name>
    <name type="synonym">Buchnera asiatica</name>
    <dbReference type="NCBI Taxonomy" id="4170"/>
    <lineage>
        <taxon>Eukaryota</taxon>
        <taxon>Viridiplantae</taxon>
        <taxon>Streptophyta</taxon>
        <taxon>Embryophyta</taxon>
        <taxon>Tracheophyta</taxon>
        <taxon>Spermatophyta</taxon>
        <taxon>Magnoliopsida</taxon>
        <taxon>eudicotyledons</taxon>
        <taxon>Gunneridae</taxon>
        <taxon>Pentapetalae</taxon>
        <taxon>asterids</taxon>
        <taxon>lamiids</taxon>
        <taxon>Lamiales</taxon>
        <taxon>Orobanchaceae</taxon>
        <taxon>Buchnereae</taxon>
        <taxon>Striga</taxon>
    </lineage>
</organism>
<sequence length="167" mass="17828">MKSKNNAPAPSRRSTRHNGSTKTPSNTVNSNMSGENQQLVQTMETRVVTTEVGGQKDIEVGPSPSASKSPKKNKKSKVQVEPSKAKKLKKYALIVEPVVVHTSSPKAGGESSPDSHGVNDSVEKEIEEGNVDSEVNGIRTIKQPLSDFEDVAPQVTRGVVLAVDLKG</sequence>
<evidence type="ECO:0000313" key="3">
    <source>
        <dbReference type="Proteomes" id="UP000325081"/>
    </source>
</evidence>
<proteinExistence type="predicted"/>
<feature type="compositionally biased region" description="Polar residues" evidence="1">
    <location>
        <begin position="17"/>
        <end position="48"/>
    </location>
</feature>
<evidence type="ECO:0000256" key="1">
    <source>
        <dbReference type="SAM" id="MobiDB-lite"/>
    </source>
</evidence>